<keyword evidence="6 7" id="KW-0413">Isomerase</keyword>
<dbReference type="GO" id="GO:0046166">
    <property type="term" value="P:glyceraldehyde-3-phosphate biosynthetic process"/>
    <property type="evidence" value="ECO:0007669"/>
    <property type="project" value="TreeGrafter"/>
</dbReference>
<accession>A0A248LFV0</accession>
<dbReference type="GO" id="GO:0019563">
    <property type="term" value="P:glycerol catabolic process"/>
    <property type="evidence" value="ECO:0007669"/>
    <property type="project" value="TreeGrafter"/>
</dbReference>
<dbReference type="GO" id="GO:0005829">
    <property type="term" value="C:cytosol"/>
    <property type="evidence" value="ECO:0007669"/>
    <property type="project" value="TreeGrafter"/>
</dbReference>
<organism evidence="9 10">
    <name type="scientific">Laribacter hongkongensis</name>
    <dbReference type="NCBI Taxonomy" id="168471"/>
    <lineage>
        <taxon>Bacteria</taxon>
        <taxon>Pseudomonadati</taxon>
        <taxon>Pseudomonadota</taxon>
        <taxon>Betaproteobacteria</taxon>
        <taxon>Neisseriales</taxon>
        <taxon>Aquaspirillaceae</taxon>
        <taxon>Laribacter</taxon>
    </lineage>
</organism>
<evidence type="ECO:0000256" key="2">
    <source>
        <dbReference type="ARBA" id="ARBA00007422"/>
    </source>
</evidence>
<comment type="pathway">
    <text evidence="1">Carbohydrate metabolism; erythritol degradation.</text>
</comment>
<reference evidence="10" key="1">
    <citation type="submission" date="2017-06" db="EMBL/GenBank/DDBJ databases">
        <title>Whole genome sequence of Laribacter hongkongensis LHGZ1.</title>
        <authorList>
            <person name="Chen D."/>
            <person name="Wu H."/>
            <person name="Chen J."/>
        </authorList>
    </citation>
    <scope>NUCLEOTIDE SEQUENCE [LARGE SCALE GENOMIC DNA]</scope>
    <source>
        <strain evidence="10">LHGZ1</strain>
    </source>
</reference>
<feature type="binding site" evidence="7">
    <location>
        <position position="170"/>
    </location>
    <ligand>
        <name>substrate</name>
    </ligand>
</feature>
<evidence type="ECO:0000256" key="5">
    <source>
        <dbReference type="ARBA" id="ARBA00023152"/>
    </source>
</evidence>
<feature type="binding site" evidence="7">
    <location>
        <begin position="8"/>
        <end position="10"/>
    </location>
    <ligand>
        <name>substrate</name>
    </ligand>
</feature>
<dbReference type="CDD" id="cd00311">
    <property type="entry name" value="TIM"/>
    <property type="match status" value="1"/>
</dbReference>
<protein>
    <recommendedName>
        <fullName evidence="7 8">Triosephosphate isomerase</fullName>
        <shortName evidence="7">TIM</shortName>
        <shortName evidence="7">TPI</shortName>
        <ecNumber evidence="7 8">5.3.1.1</ecNumber>
    </recommendedName>
    <alternativeName>
        <fullName evidence="7">Triose-phosphate isomerase</fullName>
    </alternativeName>
</protein>
<keyword evidence="3 7" id="KW-0312">Gluconeogenesis</keyword>
<dbReference type="PROSITE" id="PS00171">
    <property type="entry name" value="TIM_1"/>
    <property type="match status" value="1"/>
</dbReference>
<dbReference type="OrthoDB" id="9809429at2"/>
<evidence type="ECO:0000313" key="10">
    <source>
        <dbReference type="Proteomes" id="UP000197424"/>
    </source>
</evidence>
<dbReference type="RefSeq" id="WP_088860044.1">
    <property type="nucleotide sequence ID" value="NZ_CP022115.1"/>
</dbReference>
<keyword evidence="5 7" id="KW-0324">Glycolysis</keyword>
<dbReference type="GO" id="GO:0006096">
    <property type="term" value="P:glycolytic process"/>
    <property type="evidence" value="ECO:0007669"/>
    <property type="project" value="UniProtKB-UniRule"/>
</dbReference>
<dbReference type="HAMAP" id="MF_00147_B">
    <property type="entry name" value="TIM_B"/>
    <property type="match status" value="1"/>
</dbReference>
<feature type="binding site" evidence="7">
    <location>
        <begin position="229"/>
        <end position="230"/>
    </location>
    <ligand>
        <name>substrate</name>
    </ligand>
</feature>
<evidence type="ECO:0000313" key="9">
    <source>
        <dbReference type="EMBL" id="ASJ23345.1"/>
    </source>
</evidence>
<dbReference type="InterPro" id="IPR000652">
    <property type="entry name" value="Triosephosphate_isomerase"/>
</dbReference>
<dbReference type="PANTHER" id="PTHR21139:SF42">
    <property type="entry name" value="TRIOSEPHOSPHATE ISOMERASE"/>
    <property type="match status" value="1"/>
</dbReference>
<feature type="active site" description="Proton acceptor" evidence="7">
    <location>
        <position position="164"/>
    </location>
</feature>
<dbReference type="PROSITE" id="PS51440">
    <property type="entry name" value="TIM_2"/>
    <property type="match status" value="1"/>
</dbReference>
<comment type="subcellular location">
    <subcellularLocation>
        <location evidence="7 8">Cytoplasm</location>
    </subcellularLocation>
</comment>
<dbReference type="UniPathway" id="UPA00109">
    <property type="reaction ID" value="UER00189"/>
</dbReference>
<comment type="pathway">
    <text evidence="7 8">Carbohydrate biosynthesis; gluconeogenesis.</text>
</comment>
<dbReference type="InterPro" id="IPR020861">
    <property type="entry name" value="Triosephosphate_isomerase_AS"/>
</dbReference>
<dbReference type="SUPFAM" id="SSF51351">
    <property type="entry name" value="Triosephosphate isomerase (TIM)"/>
    <property type="match status" value="1"/>
</dbReference>
<dbReference type="Pfam" id="PF00121">
    <property type="entry name" value="TIM"/>
    <property type="match status" value="1"/>
</dbReference>
<evidence type="ECO:0000256" key="8">
    <source>
        <dbReference type="RuleBase" id="RU363013"/>
    </source>
</evidence>
<dbReference type="PANTHER" id="PTHR21139">
    <property type="entry name" value="TRIOSEPHOSPHATE ISOMERASE"/>
    <property type="match status" value="1"/>
</dbReference>
<dbReference type="InterPro" id="IPR013785">
    <property type="entry name" value="Aldolase_TIM"/>
</dbReference>
<dbReference type="GO" id="GO:0006094">
    <property type="term" value="P:gluconeogenesis"/>
    <property type="evidence" value="ECO:0007669"/>
    <property type="project" value="UniProtKB-UniRule"/>
</dbReference>
<dbReference type="EC" id="5.3.1.1" evidence="7 8"/>
<comment type="pathway">
    <text evidence="7 8">Carbohydrate degradation; glycolysis; D-glyceraldehyde 3-phosphate from glycerone phosphate: step 1/1.</text>
</comment>
<evidence type="ECO:0000256" key="1">
    <source>
        <dbReference type="ARBA" id="ARBA00004939"/>
    </source>
</evidence>
<keyword evidence="4 7" id="KW-0963">Cytoplasm</keyword>
<feature type="binding site" evidence="7">
    <location>
        <position position="208"/>
    </location>
    <ligand>
        <name>substrate</name>
    </ligand>
</feature>
<comment type="function">
    <text evidence="7">Involved in the gluconeogenesis. Catalyzes stereospecifically the conversion of dihydroxyacetone phosphate (DHAP) to D-glyceraldehyde-3-phosphate (G3P).</text>
</comment>
<comment type="catalytic activity">
    <reaction evidence="7 8">
        <text>D-glyceraldehyde 3-phosphate = dihydroxyacetone phosphate</text>
        <dbReference type="Rhea" id="RHEA:18585"/>
        <dbReference type="ChEBI" id="CHEBI:57642"/>
        <dbReference type="ChEBI" id="CHEBI:59776"/>
        <dbReference type="EC" id="5.3.1.1"/>
    </reaction>
</comment>
<dbReference type="UniPathway" id="UPA00138"/>
<name>A0A248LFV0_9NEIS</name>
<dbReference type="AlphaFoldDB" id="A0A248LFV0"/>
<gene>
    <name evidence="7" type="primary">tpiA</name>
    <name evidence="9" type="ORF">LHGZ1_0514</name>
</gene>
<dbReference type="NCBIfam" id="TIGR00419">
    <property type="entry name" value="tim"/>
    <property type="match status" value="1"/>
</dbReference>
<evidence type="ECO:0000256" key="4">
    <source>
        <dbReference type="ARBA" id="ARBA00022490"/>
    </source>
</evidence>
<dbReference type="InterPro" id="IPR022896">
    <property type="entry name" value="TrioseP_Isoase_bac/euk"/>
</dbReference>
<feature type="active site" description="Electrophile" evidence="7">
    <location>
        <position position="94"/>
    </location>
</feature>
<comment type="subunit">
    <text evidence="7 8">Homodimer.</text>
</comment>
<dbReference type="Gene3D" id="3.20.20.70">
    <property type="entry name" value="Aldolase class I"/>
    <property type="match status" value="1"/>
</dbReference>
<comment type="similarity">
    <text evidence="2 7 8">Belongs to the triosephosphate isomerase family.</text>
</comment>
<proteinExistence type="inferred from homology"/>
<dbReference type="EMBL" id="CP022115">
    <property type="protein sequence ID" value="ASJ23345.1"/>
    <property type="molecule type" value="Genomic_DNA"/>
</dbReference>
<dbReference type="InterPro" id="IPR035990">
    <property type="entry name" value="TIM_sf"/>
</dbReference>
<evidence type="ECO:0000256" key="3">
    <source>
        <dbReference type="ARBA" id="ARBA00022432"/>
    </source>
</evidence>
<evidence type="ECO:0000256" key="7">
    <source>
        <dbReference type="HAMAP-Rule" id="MF_00147"/>
    </source>
</evidence>
<sequence>MAKRVIGNWKMFGRQVRNAELVAALLADPACDAGHVSLGVPTVYLGQVASLLSGRRTGLAAQDVSRFSADGAYTGEVSAAMLADCGCREVLLGHSERRQYFGEDDASLRLKVEAVYAAGLLPVVCVGESLSERAAGNHLAFVAAQIEGVRDVLSGRAQVCIAYEPVWAIGTGQVAGLDQIAEMHDAIREKVFDCSGKSCNISVLYGGSVKADNVDEIMTLPQVDGALVGGASLDAAQFRKICETAAK</sequence>
<dbReference type="Proteomes" id="UP000197424">
    <property type="component" value="Chromosome"/>
</dbReference>
<dbReference type="GO" id="GO:0004807">
    <property type="term" value="F:triose-phosphate isomerase activity"/>
    <property type="evidence" value="ECO:0007669"/>
    <property type="project" value="UniProtKB-UniRule"/>
</dbReference>
<evidence type="ECO:0000256" key="6">
    <source>
        <dbReference type="ARBA" id="ARBA00023235"/>
    </source>
</evidence>